<keyword evidence="3" id="KW-0967">Endosome</keyword>
<keyword evidence="8" id="KW-1185">Reference proteome</keyword>
<evidence type="ECO:0000259" key="6">
    <source>
        <dbReference type="PROSITE" id="PS50200"/>
    </source>
</evidence>
<protein>
    <recommendedName>
        <fullName evidence="6">Ras-associating domain-containing protein</fullName>
    </recommendedName>
</protein>
<evidence type="ECO:0000256" key="4">
    <source>
        <dbReference type="ARBA" id="ARBA00023121"/>
    </source>
</evidence>
<dbReference type="PROSITE" id="PS50200">
    <property type="entry name" value="RA"/>
    <property type="match status" value="1"/>
</dbReference>
<dbReference type="GO" id="GO:0006886">
    <property type="term" value="P:intracellular protein transport"/>
    <property type="evidence" value="ECO:0007669"/>
    <property type="project" value="TreeGrafter"/>
</dbReference>
<dbReference type="GO" id="GO:0005769">
    <property type="term" value="C:early endosome"/>
    <property type="evidence" value="ECO:0007669"/>
    <property type="project" value="TreeGrafter"/>
</dbReference>
<reference evidence="7 8" key="1">
    <citation type="submission" date="2018-11" db="EMBL/GenBank/DDBJ databases">
        <authorList>
            <consortium name="Pathogen Informatics"/>
        </authorList>
    </citation>
    <scope>NUCLEOTIDE SEQUENCE [LARGE SCALE GENOMIC DNA]</scope>
</reference>
<keyword evidence="4" id="KW-0446">Lipid-binding</keyword>
<dbReference type="PROSITE" id="PS51257">
    <property type="entry name" value="PROKAR_LIPOPROTEIN"/>
    <property type="match status" value="1"/>
</dbReference>
<gene>
    <name evidence="7" type="ORF">CGOC_LOCUS1282</name>
</gene>
<dbReference type="GO" id="GO:0007165">
    <property type="term" value="P:signal transduction"/>
    <property type="evidence" value="ECO:0007669"/>
    <property type="project" value="InterPro"/>
</dbReference>
<organism evidence="7 8">
    <name type="scientific">Cylicostephanus goldi</name>
    <name type="common">Nematode worm</name>
    <dbReference type="NCBI Taxonomy" id="71465"/>
    <lineage>
        <taxon>Eukaryota</taxon>
        <taxon>Metazoa</taxon>
        <taxon>Ecdysozoa</taxon>
        <taxon>Nematoda</taxon>
        <taxon>Chromadorea</taxon>
        <taxon>Rhabditida</taxon>
        <taxon>Rhabditina</taxon>
        <taxon>Rhabditomorpha</taxon>
        <taxon>Strongyloidea</taxon>
        <taxon>Strongylidae</taxon>
        <taxon>Cylicostephanus</taxon>
    </lineage>
</organism>
<dbReference type="Proteomes" id="UP000271889">
    <property type="component" value="Unassembled WGS sequence"/>
</dbReference>
<comment type="subcellular location">
    <subcellularLocation>
        <location evidence="2">Endomembrane system</location>
        <topology evidence="2">Peripheral membrane protein</topology>
    </subcellularLocation>
    <subcellularLocation>
        <location evidence="1">Endosome</location>
    </subcellularLocation>
</comment>
<sequence>MSTKLMDNESPHQLYIQNYSCASSSCLVLRKWIFDPRREQQLCQKDPLFRQFVFQQAVSDVNEGRLKCCQKLYQLKAMQNEGNAEEFLEMCRKMSGYNEIAFPPCTCPTRKAGDVIVVVRFSSLILTSDPPNDEVTIFRRLHFSMEEGGRSFQFIFKRGEKRAKTIKLLTAYVSLLTLAEYMGECFNQVDFERRVANNWKSSRRLISDSVESNSDQSTEILNGGA</sequence>
<feature type="domain" description="Ras-associating" evidence="6">
    <location>
        <begin position="1"/>
        <end position="34"/>
    </location>
</feature>
<accession>A0A3P6R012</accession>
<evidence type="ECO:0000256" key="2">
    <source>
        <dbReference type="ARBA" id="ARBA00004184"/>
    </source>
</evidence>
<dbReference type="Gene3D" id="1.20.80.60">
    <property type="match status" value="1"/>
</dbReference>
<evidence type="ECO:0000313" key="8">
    <source>
        <dbReference type="Proteomes" id="UP000271889"/>
    </source>
</evidence>
<evidence type="ECO:0000256" key="3">
    <source>
        <dbReference type="ARBA" id="ARBA00022753"/>
    </source>
</evidence>
<dbReference type="OrthoDB" id="5834054at2759"/>
<evidence type="ECO:0000256" key="5">
    <source>
        <dbReference type="ARBA" id="ARBA00023136"/>
    </source>
</evidence>
<dbReference type="GO" id="GO:0035091">
    <property type="term" value="F:phosphatidylinositol binding"/>
    <property type="evidence" value="ECO:0007669"/>
    <property type="project" value="TreeGrafter"/>
</dbReference>
<dbReference type="InterPro" id="IPR000159">
    <property type="entry name" value="RA_dom"/>
</dbReference>
<dbReference type="AlphaFoldDB" id="A0A3P6R012"/>
<proteinExistence type="predicted"/>
<dbReference type="PANTHER" id="PTHR12431:SF19">
    <property type="entry name" value="SORTING NEXIN-27"/>
    <property type="match status" value="1"/>
</dbReference>
<evidence type="ECO:0000256" key="1">
    <source>
        <dbReference type="ARBA" id="ARBA00004177"/>
    </source>
</evidence>
<dbReference type="GO" id="GO:0032456">
    <property type="term" value="P:endocytic recycling"/>
    <property type="evidence" value="ECO:0007669"/>
    <property type="project" value="TreeGrafter"/>
</dbReference>
<evidence type="ECO:0000313" key="7">
    <source>
        <dbReference type="EMBL" id="VDK48443.1"/>
    </source>
</evidence>
<name>A0A3P6R012_CYLGO</name>
<keyword evidence="5" id="KW-0472">Membrane</keyword>
<dbReference type="EMBL" id="UYRV01002303">
    <property type="protein sequence ID" value="VDK48443.1"/>
    <property type="molecule type" value="Genomic_DNA"/>
</dbReference>
<dbReference type="PANTHER" id="PTHR12431">
    <property type="entry name" value="SORTING NEXIN 17 AND 27"/>
    <property type="match status" value="1"/>
</dbReference>